<gene>
    <name evidence="2" type="ORF">AMECASPLE_012756</name>
</gene>
<evidence type="ECO:0000313" key="3">
    <source>
        <dbReference type="Proteomes" id="UP001469553"/>
    </source>
</evidence>
<keyword evidence="3" id="KW-1185">Reference proteome</keyword>
<protein>
    <submittedName>
        <fullName evidence="2">Uncharacterized protein</fullName>
    </submittedName>
</protein>
<dbReference type="Proteomes" id="UP001469553">
    <property type="component" value="Unassembled WGS sequence"/>
</dbReference>
<feature type="region of interest" description="Disordered" evidence="1">
    <location>
        <begin position="1"/>
        <end position="137"/>
    </location>
</feature>
<evidence type="ECO:0000256" key="1">
    <source>
        <dbReference type="SAM" id="MobiDB-lite"/>
    </source>
</evidence>
<reference evidence="2 3" key="1">
    <citation type="submission" date="2021-06" db="EMBL/GenBank/DDBJ databases">
        <authorList>
            <person name="Palmer J.M."/>
        </authorList>
    </citation>
    <scope>NUCLEOTIDE SEQUENCE [LARGE SCALE GENOMIC DNA]</scope>
    <source>
        <strain evidence="2 3">AS_MEX2019</strain>
        <tissue evidence="2">Muscle</tissue>
    </source>
</reference>
<name>A0ABV0YC71_9TELE</name>
<accession>A0ABV0YC71</accession>
<sequence length="164" mass="18380">MSQDIRRPHRAREPQEDHRRDYRNPCKEEQRRAQGEPPSSHSAEAPGSCSDKPTGPASSRLRRSRSSHGPRDPRPWGKSSPKQGPNIALGAQDPLQAPPPHPALHHIALCDAHKRNRADTTEHHTHNGPLTPHPARSLRPAARTVWPTARCSHKHLTLLPLQRK</sequence>
<proteinExistence type="predicted"/>
<evidence type="ECO:0000313" key="2">
    <source>
        <dbReference type="EMBL" id="MEQ2291368.1"/>
    </source>
</evidence>
<comment type="caution">
    <text evidence="2">The sequence shown here is derived from an EMBL/GenBank/DDBJ whole genome shotgun (WGS) entry which is preliminary data.</text>
</comment>
<feature type="compositionally biased region" description="Basic and acidic residues" evidence="1">
    <location>
        <begin position="111"/>
        <end position="125"/>
    </location>
</feature>
<feature type="compositionally biased region" description="Basic and acidic residues" evidence="1">
    <location>
        <begin position="1"/>
        <end position="34"/>
    </location>
</feature>
<dbReference type="EMBL" id="JAHRIP010029027">
    <property type="protein sequence ID" value="MEQ2291368.1"/>
    <property type="molecule type" value="Genomic_DNA"/>
</dbReference>
<organism evidence="2 3">
    <name type="scientific">Ameca splendens</name>
    <dbReference type="NCBI Taxonomy" id="208324"/>
    <lineage>
        <taxon>Eukaryota</taxon>
        <taxon>Metazoa</taxon>
        <taxon>Chordata</taxon>
        <taxon>Craniata</taxon>
        <taxon>Vertebrata</taxon>
        <taxon>Euteleostomi</taxon>
        <taxon>Actinopterygii</taxon>
        <taxon>Neopterygii</taxon>
        <taxon>Teleostei</taxon>
        <taxon>Neoteleostei</taxon>
        <taxon>Acanthomorphata</taxon>
        <taxon>Ovalentaria</taxon>
        <taxon>Atherinomorphae</taxon>
        <taxon>Cyprinodontiformes</taxon>
        <taxon>Goodeidae</taxon>
        <taxon>Ameca</taxon>
    </lineage>
</organism>